<accession>A0A699WY10</accession>
<keyword evidence="1" id="KW-0732">Signal</keyword>
<dbReference type="AlphaFoldDB" id="A0A699WY10"/>
<organism evidence="2">
    <name type="scientific">Tanacetum cinerariifolium</name>
    <name type="common">Dalmatian daisy</name>
    <name type="synonym">Chrysanthemum cinerariifolium</name>
    <dbReference type="NCBI Taxonomy" id="118510"/>
    <lineage>
        <taxon>Eukaryota</taxon>
        <taxon>Viridiplantae</taxon>
        <taxon>Streptophyta</taxon>
        <taxon>Embryophyta</taxon>
        <taxon>Tracheophyta</taxon>
        <taxon>Spermatophyta</taxon>
        <taxon>Magnoliopsida</taxon>
        <taxon>eudicotyledons</taxon>
        <taxon>Gunneridae</taxon>
        <taxon>Pentapetalae</taxon>
        <taxon>asterids</taxon>
        <taxon>campanulids</taxon>
        <taxon>Asterales</taxon>
        <taxon>Asteraceae</taxon>
        <taxon>Asteroideae</taxon>
        <taxon>Anthemideae</taxon>
        <taxon>Anthemidinae</taxon>
        <taxon>Tanacetum</taxon>
    </lineage>
</organism>
<feature type="chain" id="PRO_5025389725" evidence="1">
    <location>
        <begin position="18"/>
        <end position="77"/>
    </location>
</feature>
<reference evidence="2" key="1">
    <citation type="journal article" date="2019" name="Sci. Rep.">
        <title>Draft genome of Tanacetum cinerariifolium, the natural source of mosquito coil.</title>
        <authorList>
            <person name="Yamashiro T."/>
            <person name="Shiraishi A."/>
            <person name="Satake H."/>
            <person name="Nakayama K."/>
        </authorList>
    </citation>
    <scope>NUCLEOTIDE SEQUENCE</scope>
</reference>
<proteinExistence type="predicted"/>
<gene>
    <name evidence="2" type="ORF">Tci_922425</name>
</gene>
<feature type="signal peptide" evidence="1">
    <location>
        <begin position="1"/>
        <end position="17"/>
    </location>
</feature>
<sequence length="77" mass="8813">RRILLLNLMMMNIMVMGGIIQDDNEIIKTRMQDFSGYKFPLQDDSSSFTVDSLNLQKQIDELSSFSDSPLPSVTRIL</sequence>
<comment type="caution">
    <text evidence="2">The sequence shown here is derived from an EMBL/GenBank/DDBJ whole genome shotgun (WGS) entry which is preliminary data.</text>
</comment>
<evidence type="ECO:0000313" key="2">
    <source>
        <dbReference type="EMBL" id="GFD50456.1"/>
    </source>
</evidence>
<feature type="non-terminal residue" evidence="2">
    <location>
        <position position="77"/>
    </location>
</feature>
<name>A0A699WY10_TANCI</name>
<feature type="non-terminal residue" evidence="2">
    <location>
        <position position="1"/>
    </location>
</feature>
<dbReference type="GO" id="GO:0016787">
    <property type="term" value="F:hydrolase activity"/>
    <property type="evidence" value="ECO:0007669"/>
    <property type="project" value="UniProtKB-KW"/>
</dbReference>
<dbReference type="EMBL" id="BKCJ011757585">
    <property type="protein sequence ID" value="GFD50456.1"/>
    <property type="molecule type" value="Genomic_DNA"/>
</dbReference>
<evidence type="ECO:0000256" key="1">
    <source>
        <dbReference type="SAM" id="SignalP"/>
    </source>
</evidence>
<protein>
    <submittedName>
        <fullName evidence="2">Ureidoglycolate hydrolase</fullName>
    </submittedName>
</protein>
<keyword evidence="2" id="KW-0378">Hydrolase</keyword>